<accession>A0ABY7PTL7</accession>
<dbReference type="InterPro" id="IPR002142">
    <property type="entry name" value="Peptidase_S49"/>
</dbReference>
<evidence type="ECO:0000259" key="3">
    <source>
        <dbReference type="Pfam" id="PF01343"/>
    </source>
</evidence>
<dbReference type="Pfam" id="PF01343">
    <property type="entry name" value="Peptidase_S49"/>
    <property type="match status" value="1"/>
</dbReference>
<sequence>MAVLNGFFLLEGSAIHTYLPIAEQMREGKFRASDWVEGELPESSRAIQVFVPHAAELGLMGYESLADVPAGSVAVHTIEGVMMEADTCWSLGTQSLGRLIQQADAHESIVAHVGRFNTPGGSTSGLETFASIIAGTQKPFVSYAQQMCSAGYWAGSGANGGIVVGGRTAMLGSIGTKVSFRDYSNAMAAAGVVDHDIAATKSTNKNAAFEQAVKGNYKPIRQQLLDPLNEVFLDTVRQNRAGKLDSKLEDELLSGMVYIGEANVQNGLADRMGTFEDAVQLALDMVRNAAENGGSTPKNATNSTANTMFGKNKFSALTALAGLTGAAVTTPLVEAANDQLEEAGITGVALVSEAAYTELVAKAGRTDTAEAAVATAQKEATDAKAAQKTAEDAVAAAEKRAGEAEAEMERLAEQPGATVTNPRKSKEKNDVEGEASANDHQKTVDALHAKMLGEG</sequence>
<dbReference type="EMBL" id="CP115396">
    <property type="protein sequence ID" value="WBO86260.1"/>
    <property type="molecule type" value="Genomic_DNA"/>
</dbReference>
<feature type="compositionally biased region" description="Basic and acidic residues" evidence="2">
    <location>
        <begin position="427"/>
        <end position="455"/>
    </location>
</feature>
<organism evidence="4 5">
    <name type="scientific">Hymenobacter yonginensis</name>
    <dbReference type="NCBI Taxonomy" id="748197"/>
    <lineage>
        <taxon>Bacteria</taxon>
        <taxon>Pseudomonadati</taxon>
        <taxon>Bacteroidota</taxon>
        <taxon>Cytophagia</taxon>
        <taxon>Cytophagales</taxon>
        <taxon>Hymenobacteraceae</taxon>
        <taxon>Hymenobacter</taxon>
    </lineage>
</organism>
<feature type="compositionally biased region" description="Basic and acidic residues" evidence="2">
    <location>
        <begin position="398"/>
        <end position="412"/>
    </location>
</feature>
<protein>
    <submittedName>
        <fullName evidence="4">S49 family peptidase</fullName>
    </submittedName>
</protein>
<reference evidence="4 5" key="1">
    <citation type="journal article" date="2011" name="Int. J. Syst. Evol. Microbiol.">
        <title>Hymenobacter yonginensis sp. nov., isolated from a mesotrophic artificial lake.</title>
        <authorList>
            <person name="Joung Y."/>
            <person name="Cho S.H."/>
            <person name="Kim H."/>
            <person name="Kim S.B."/>
            <person name="Joh K."/>
        </authorList>
    </citation>
    <scope>NUCLEOTIDE SEQUENCE [LARGE SCALE GENOMIC DNA]</scope>
    <source>
        <strain evidence="4 5">KCTC 22745</strain>
    </source>
</reference>
<feature type="region of interest" description="Disordered" evidence="2">
    <location>
        <begin position="398"/>
        <end position="455"/>
    </location>
</feature>
<evidence type="ECO:0000313" key="4">
    <source>
        <dbReference type="EMBL" id="WBO86260.1"/>
    </source>
</evidence>
<evidence type="ECO:0000256" key="1">
    <source>
        <dbReference type="ARBA" id="ARBA00008683"/>
    </source>
</evidence>
<dbReference type="InterPro" id="IPR029045">
    <property type="entry name" value="ClpP/crotonase-like_dom_sf"/>
</dbReference>
<gene>
    <name evidence="4" type="ORF">O9Z63_08355</name>
</gene>
<evidence type="ECO:0000313" key="5">
    <source>
        <dbReference type="Proteomes" id="UP001211872"/>
    </source>
</evidence>
<dbReference type="PANTHER" id="PTHR42987:SF4">
    <property type="entry name" value="PROTEASE SOHB-RELATED"/>
    <property type="match status" value="1"/>
</dbReference>
<name>A0ABY7PTL7_9BACT</name>
<proteinExistence type="inferred from homology"/>
<keyword evidence="5" id="KW-1185">Reference proteome</keyword>
<dbReference type="Proteomes" id="UP001211872">
    <property type="component" value="Chromosome"/>
</dbReference>
<feature type="domain" description="Peptidase S49" evidence="3">
    <location>
        <begin position="136"/>
        <end position="282"/>
    </location>
</feature>
<comment type="similarity">
    <text evidence="1">Belongs to the peptidase S49 family.</text>
</comment>
<dbReference type="SUPFAM" id="SSF52096">
    <property type="entry name" value="ClpP/crotonase"/>
    <property type="match status" value="1"/>
</dbReference>
<dbReference type="Gene3D" id="3.90.226.10">
    <property type="entry name" value="2-enoyl-CoA Hydratase, Chain A, domain 1"/>
    <property type="match status" value="1"/>
</dbReference>
<dbReference type="RefSeq" id="WP_270128843.1">
    <property type="nucleotide sequence ID" value="NZ_CP115396.1"/>
</dbReference>
<evidence type="ECO:0000256" key="2">
    <source>
        <dbReference type="SAM" id="MobiDB-lite"/>
    </source>
</evidence>
<dbReference type="PANTHER" id="PTHR42987">
    <property type="entry name" value="PEPTIDASE S49"/>
    <property type="match status" value="1"/>
</dbReference>